<keyword evidence="2" id="KW-0378">Hydrolase</keyword>
<feature type="transmembrane region" description="Helical" evidence="1">
    <location>
        <begin position="208"/>
        <end position="226"/>
    </location>
</feature>
<sequence>MKEKIPTLAASRARASLHAPAWTKQSAYSWRTFLFTALAMGGLVGFGVLMMIINANSGGTNLLVPFLLALVPLCLVLLVVRWIDYQDPEPMGVLVAAFLWGAGVATLVSLMVNNSSTIAVAEMTKSKAAGGTFATLVSAPLIEEFTKALGLVLIYLLWRKIVNGPVDGVVYATVIAGGFAFAENILYFARYSDQLAQIFLLRGVASPFAHVIFTACTGMALGFGIHMRGRWSWLGMTLLGYLCAVVLHFSWNLLSGPNWWFYMLVSAPIFVLMGLLVSYLKRREQRDYATNLMDYAAGGWYTSAEVAMLTTNTGRRQGTAWARSHGPQARKAMLDFQRDSMELAEIRGRFLAGEGDSEDRERQLKLLQEVSAKRQVFLGLDNA</sequence>
<dbReference type="PANTHER" id="PTHR36844:SF1">
    <property type="entry name" value="PROTEASE PRSW"/>
    <property type="match status" value="1"/>
</dbReference>
<dbReference type="GO" id="GO:0008237">
    <property type="term" value="F:metallopeptidase activity"/>
    <property type="evidence" value="ECO:0007669"/>
    <property type="project" value="UniProtKB-KW"/>
</dbReference>
<feature type="transmembrane region" description="Helical" evidence="1">
    <location>
        <begin position="62"/>
        <end position="80"/>
    </location>
</feature>
<dbReference type="EMBL" id="CP097095">
    <property type="protein sequence ID" value="UQF80462.1"/>
    <property type="molecule type" value="Genomic_DNA"/>
</dbReference>
<dbReference type="Proteomes" id="UP000830236">
    <property type="component" value="Chromosome"/>
</dbReference>
<gene>
    <name evidence="2" type="ORF">M3I41_04180</name>
</gene>
<proteinExistence type="predicted"/>
<dbReference type="InterPro" id="IPR026898">
    <property type="entry name" value="PrsW"/>
</dbReference>
<dbReference type="Pfam" id="PF13367">
    <property type="entry name" value="PrsW-protease"/>
    <property type="match status" value="1"/>
</dbReference>
<organism evidence="2 3">
    <name type="scientific">Actinomyces graevenitzii</name>
    <dbReference type="NCBI Taxonomy" id="55565"/>
    <lineage>
        <taxon>Bacteria</taxon>
        <taxon>Bacillati</taxon>
        <taxon>Actinomycetota</taxon>
        <taxon>Actinomycetes</taxon>
        <taxon>Actinomycetales</taxon>
        <taxon>Actinomycetaceae</taxon>
        <taxon>Actinomyces</taxon>
    </lineage>
</organism>
<feature type="transmembrane region" description="Helical" evidence="1">
    <location>
        <begin position="169"/>
        <end position="188"/>
    </location>
</feature>
<keyword evidence="2" id="KW-0645">Protease</keyword>
<feature type="transmembrane region" description="Helical" evidence="1">
    <location>
        <begin position="33"/>
        <end position="56"/>
    </location>
</feature>
<evidence type="ECO:0000256" key="1">
    <source>
        <dbReference type="SAM" id="Phobius"/>
    </source>
</evidence>
<accession>A0A9E7D5S9</accession>
<protein>
    <submittedName>
        <fullName evidence="2">PrsW family intramembrane metalloprotease</fullName>
    </submittedName>
</protein>
<dbReference type="PANTHER" id="PTHR36844">
    <property type="entry name" value="PROTEASE PRSW"/>
    <property type="match status" value="1"/>
</dbReference>
<keyword evidence="1" id="KW-0812">Transmembrane</keyword>
<keyword evidence="1" id="KW-1133">Transmembrane helix</keyword>
<dbReference type="KEGG" id="agh:M3I41_04180"/>
<evidence type="ECO:0000313" key="2">
    <source>
        <dbReference type="EMBL" id="UQF80462.1"/>
    </source>
</evidence>
<feature type="transmembrane region" description="Helical" evidence="1">
    <location>
        <begin position="92"/>
        <end position="112"/>
    </location>
</feature>
<keyword evidence="2" id="KW-0482">Metalloprotease</keyword>
<reference evidence="2" key="1">
    <citation type="submission" date="2022-05" db="EMBL/GenBank/DDBJ databases">
        <title>Using nanopore sequencing to obtain complete genomes from saliva samples.</title>
        <authorList>
            <person name="Baker J.L."/>
        </authorList>
    </citation>
    <scope>NUCLEOTIDE SEQUENCE</scope>
    <source>
        <strain evidence="2">JCVI-JB-Ag32</strain>
    </source>
</reference>
<feature type="transmembrane region" description="Helical" evidence="1">
    <location>
        <begin position="233"/>
        <end position="253"/>
    </location>
</feature>
<name>A0A9E7D5S9_9ACTO</name>
<keyword evidence="1" id="KW-0472">Membrane</keyword>
<dbReference type="AlphaFoldDB" id="A0A9E7D5S9"/>
<evidence type="ECO:0000313" key="3">
    <source>
        <dbReference type="Proteomes" id="UP000830236"/>
    </source>
</evidence>
<feature type="transmembrane region" description="Helical" evidence="1">
    <location>
        <begin position="259"/>
        <end position="280"/>
    </location>
</feature>